<dbReference type="RefSeq" id="XP_040635094.1">
    <property type="nucleotide sequence ID" value="XM_040779365.1"/>
</dbReference>
<dbReference type="PROSITE" id="PS51384">
    <property type="entry name" value="FAD_FR"/>
    <property type="match status" value="1"/>
</dbReference>
<keyword evidence="4" id="KW-0813">Transport</keyword>
<keyword evidence="9" id="KW-0560">Oxidoreductase</keyword>
<keyword evidence="7" id="KW-0249">Electron transport</keyword>
<name>A0A017S455_ASPRC</name>
<dbReference type="SFLD" id="SFLDS00052">
    <property type="entry name" value="Ferric_Reductase_Domain"/>
    <property type="match status" value="1"/>
</dbReference>
<feature type="transmembrane region" description="Helical" evidence="14">
    <location>
        <begin position="162"/>
        <end position="180"/>
    </location>
</feature>
<keyword evidence="6 14" id="KW-0812">Transmembrane</keyword>
<feature type="compositionally biased region" description="Polar residues" evidence="13">
    <location>
        <begin position="532"/>
        <end position="542"/>
    </location>
</feature>
<comment type="catalytic activity">
    <reaction evidence="12">
        <text>2 a Fe(II)-siderophore + NADP(+) + H(+) = 2 a Fe(III)-siderophore + NADPH</text>
        <dbReference type="Rhea" id="RHEA:28795"/>
        <dbReference type="Rhea" id="RHEA-COMP:11342"/>
        <dbReference type="Rhea" id="RHEA-COMP:11344"/>
        <dbReference type="ChEBI" id="CHEBI:15378"/>
        <dbReference type="ChEBI" id="CHEBI:29033"/>
        <dbReference type="ChEBI" id="CHEBI:29034"/>
        <dbReference type="ChEBI" id="CHEBI:57783"/>
        <dbReference type="ChEBI" id="CHEBI:58349"/>
        <dbReference type="EC" id="1.16.1.9"/>
    </reaction>
</comment>
<dbReference type="Proteomes" id="UP000019804">
    <property type="component" value="Unassembled WGS sequence"/>
</dbReference>
<dbReference type="Pfam" id="PF08030">
    <property type="entry name" value="NAD_binding_6"/>
    <property type="match status" value="1"/>
</dbReference>
<feature type="transmembrane region" description="Helical" evidence="14">
    <location>
        <begin position="262"/>
        <end position="280"/>
    </location>
</feature>
<dbReference type="EMBL" id="KK088445">
    <property type="protein sequence ID" value="EYE91404.1"/>
    <property type="molecule type" value="Genomic_DNA"/>
</dbReference>
<dbReference type="HOGENOM" id="CLU_010365_7_2_1"/>
<feature type="transmembrane region" description="Helical" evidence="14">
    <location>
        <begin position="232"/>
        <end position="250"/>
    </location>
</feature>
<dbReference type="InterPro" id="IPR013130">
    <property type="entry name" value="Fe3_Rdtase_TM_dom"/>
</dbReference>
<dbReference type="CDD" id="cd06186">
    <property type="entry name" value="NOX_Duox_like_FAD_NADP"/>
    <property type="match status" value="1"/>
</dbReference>
<dbReference type="SFLD" id="SFLDG01168">
    <property type="entry name" value="Ferric_reductase_subgroup_(FRE"/>
    <property type="match status" value="1"/>
</dbReference>
<dbReference type="InterPro" id="IPR051410">
    <property type="entry name" value="Ferric/Cupric_Reductase"/>
</dbReference>
<dbReference type="Gene3D" id="3.40.50.80">
    <property type="entry name" value="Nucleotide-binding domain of ferredoxin-NADP reductase (FNR) module"/>
    <property type="match status" value="1"/>
</dbReference>
<evidence type="ECO:0000256" key="8">
    <source>
        <dbReference type="ARBA" id="ARBA00022989"/>
    </source>
</evidence>
<accession>A0A017S455</accession>
<evidence type="ECO:0000256" key="9">
    <source>
        <dbReference type="ARBA" id="ARBA00023002"/>
    </source>
</evidence>
<feature type="transmembrane region" description="Helical" evidence="14">
    <location>
        <begin position="201"/>
        <end position="220"/>
    </location>
</feature>
<dbReference type="GeneID" id="63694489"/>
<dbReference type="SUPFAM" id="SSF52343">
    <property type="entry name" value="Ferredoxin reductase-like, C-terminal NADP-linked domain"/>
    <property type="match status" value="1"/>
</dbReference>
<dbReference type="GO" id="GO:0052851">
    <property type="term" value="F:ferric-chelate reductase (NADPH) activity"/>
    <property type="evidence" value="ECO:0007669"/>
    <property type="project" value="UniProtKB-EC"/>
</dbReference>
<feature type="region of interest" description="Disordered" evidence="13">
    <location>
        <begin position="499"/>
        <end position="542"/>
    </location>
</feature>
<organism evidence="16 17">
    <name type="scientific">Aspergillus ruber (strain CBS 135680)</name>
    <dbReference type="NCBI Taxonomy" id="1388766"/>
    <lineage>
        <taxon>Eukaryota</taxon>
        <taxon>Fungi</taxon>
        <taxon>Dikarya</taxon>
        <taxon>Ascomycota</taxon>
        <taxon>Pezizomycotina</taxon>
        <taxon>Eurotiomycetes</taxon>
        <taxon>Eurotiomycetidae</taxon>
        <taxon>Eurotiales</taxon>
        <taxon>Aspergillaceae</taxon>
        <taxon>Aspergillus</taxon>
        <taxon>Aspergillus subgen. Aspergillus</taxon>
    </lineage>
</organism>
<evidence type="ECO:0000256" key="13">
    <source>
        <dbReference type="SAM" id="MobiDB-lite"/>
    </source>
</evidence>
<dbReference type="STRING" id="1388766.A0A017S455"/>
<comment type="subcellular location">
    <subcellularLocation>
        <location evidence="1">Cell membrane</location>
        <topology evidence="1">Multi-pass membrane protein</topology>
    </subcellularLocation>
</comment>
<dbReference type="PANTHER" id="PTHR32361">
    <property type="entry name" value="FERRIC/CUPRIC REDUCTASE TRANSMEMBRANE COMPONENT"/>
    <property type="match status" value="1"/>
</dbReference>
<evidence type="ECO:0000259" key="15">
    <source>
        <dbReference type="PROSITE" id="PS51384"/>
    </source>
</evidence>
<evidence type="ECO:0000256" key="6">
    <source>
        <dbReference type="ARBA" id="ARBA00022692"/>
    </source>
</evidence>
<sequence>MMDMDMPESGSGGVPWLDQPVMLHSSRADSCSMTPGQCAYRNYHWRYWYEADHVYSLNTIYFFCAAVGVFAVANFLAKYAPVQVRRSALWRKATAGLRYLAYRGYELPVVRYWSPSLGVILLGLAGTVFFFAMTLGPKPYYWPEVQAKSYGSSPPLATRTGWMALAILPFVLAFGAKANLISALTGVPHEKLQVFHQWSSYAMFVLGLIHTFPFIVYHIHKGDMVMEWNTSLTYWTGVATLIPQAYLTVMSLPSIRNRYYEFFKATHFIVALLFILFFFFHCDFRLSSWDYFIAAGAIYLLSLFTAQIRTFFIHGVHSATLDLLPSGLLRVKIPTIISWYPGQHVFVRFFTLGLHSLTTHPFTIGSIAYDPETMGKASEIVFYIKPKRGVTGRLARIAEKSPSCTRKVLLEGPYGGLSETRLGQFDRVLVIAGGSGGGFSLSVLEEALKQPSLAHGNIQIVFATRQQNMADWYIDEVETKLSTFNAPQNNPISIYITSHNQPDPANIKTKEPDADPEPETGPTDTKNKELSEPNTTSTPTYLGSYSIAVNRPFRPNLPEIVAAATSGESGEKVGVFVCGPASMLHDTRNAAARAQRGVFGGGLEEVFLHTEPFS</sequence>
<dbReference type="GO" id="GO:0005886">
    <property type="term" value="C:plasma membrane"/>
    <property type="evidence" value="ECO:0007669"/>
    <property type="project" value="UniProtKB-SubCell"/>
</dbReference>
<evidence type="ECO:0000313" key="16">
    <source>
        <dbReference type="EMBL" id="EYE91404.1"/>
    </source>
</evidence>
<protein>
    <recommendedName>
        <fullName evidence="3">ferric-chelate reductase (NADPH)</fullName>
        <ecNumber evidence="3">1.16.1.9</ecNumber>
    </recommendedName>
</protein>
<dbReference type="OrthoDB" id="17725at2759"/>
<evidence type="ECO:0000256" key="2">
    <source>
        <dbReference type="ARBA" id="ARBA00006278"/>
    </source>
</evidence>
<evidence type="ECO:0000256" key="4">
    <source>
        <dbReference type="ARBA" id="ARBA00022448"/>
    </source>
</evidence>
<evidence type="ECO:0000256" key="10">
    <source>
        <dbReference type="ARBA" id="ARBA00023065"/>
    </source>
</evidence>
<keyword evidence="17" id="KW-1185">Reference proteome</keyword>
<keyword evidence="5" id="KW-1003">Cell membrane</keyword>
<dbReference type="PANTHER" id="PTHR32361:SF23">
    <property type="entry name" value="FERRIC-CHELATE REDUCTASE"/>
    <property type="match status" value="1"/>
</dbReference>
<dbReference type="InterPro" id="IPR013121">
    <property type="entry name" value="Fe_red_NAD-bd_6"/>
</dbReference>
<keyword evidence="11 14" id="KW-0472">Membrane</keyword>
<keyword evidence="10" id="KW-0406">Ion transport</keyword>
<feature type="domain" description="FAD-binding FR-type" evidence="15">
    <location>
        <begin position="296"/>
        <end position="420"/>
    </location>
</feature>
<dbReference type="InterPro" id="IPR017938">
    <property type="entry name" value="Riboflavin_synthase-like_b-brl"/>
</dbReference>
<dbReference type="GO" id="GO:0006826">
    <property type="term" value="P:iron ion transport"/>
    <property type="evidence" value="ECO:0007669"/>
    <property type="project" value="TreeGrafter"/>
</dbReference>
<evidence type="ECO:0000256" key="7">
    <source>
        <dbReference type="ARBA" id="ARBA00022982"/>
    </source>
</evidence>
<dbReference type="Pfam" id="PF01794">
    <property type="entry name" value="Ferric_reduct"/>
    <property type="match status" value="1"/>
</dbReference>
<evidence type="ECO:0000256" key="5">
    <source>
        <dbReference type="ARBA" id="ARBA00022475"/>
    </source>
</evidence>
<dbReference type="AlphaFoldDB" id="A0A017S455"/>
<dbReference type="EC" id="1.16.1.9" evidence="3"/>
<feature type="transmembrane region" description="Helical" evidence="14">
    <location>
        <begin position="112"/>
        <end position="133"/>
    </location>
</feature>
<keyword evidence="8 14" id="KW-1133">Transmembrane helix</keyword>
<feature type="transmembrane region" description="Helical" evidence="14">
    <location>
        <begin position="55"/>
        <end position="77"/>
    </location>
</feature>
<evidence type="ECO:0000256" key="12">
    <source>
        <dbReference type="ARBA" id="ARBA00048483"/>
    </source>
</evidence>
<dbReference type="InterPro" id="IPR017927">
    <property type="entry name" value="FAD-bd_FR_type"/>
</dbReference>
<dbReference type="GO" id="GO:0006879">
    <property type="term" value="P:intracellular iron ion homeostasis"/>
    <property type="evidence" value="ECO:0007669"/>
    <property type="project" value="TreeGrafter"/>
</dbReference>
<proteinExistence type="inferred from homology"/>
<feature type="transmembrane region" description="Helical" evidence="14">
    <location>
        <begin position="292"/>
        <end position="312"/>
    </location>
</feature>
<dbReference type="SUPFAM" id="SSF63380">
    <property type="entry name" value="Riboflavin synthase domain-like"/>
    <property type="match status" value="1"/>
</dbReference>
<evidence type="ECO:0000256" key="11">
    <source>
        <dbReference type="ARBA" id="ARBA00023136"/>
    </source>
</evidence>
<dbReference type="InterPro" id="IPR013112">
    <property type="entry name" value="FAD-bd_8"/>
</dbReference>
<evidence type="ECO:0000313" key="17">
    <source>
        <dbReference type="Proteomes" id="UP000019804"/>
    </source>
</evidence>
<evidence type="ECO:0000256" key="14">
    <source>
        <dbReference type="SAM" id="Phobius"/>
    </source>
</evidence>
<comment type="similarity">
    <text evidence="2">Belongs to the ferric reductase (FRE) family.</text>
</comment>
<gene>
    <name evidence="16" type="ORF">EURHEDRAFT_381080</name>
</gene>
<reference evidence="17" key="1">
    <citation type="journal article" date="2014" name="Nat. Commun.">
        <title>Genomic adaptations of the halophilic Dead Sea filamentous fungus Eurotium rubrum.</title>
        <authorList>
            <person name="Kis-Papo T."/>
            <person name="Weig A.R."/>
            <person name="Riley R."/>
            <person name="Persoh D."/>
            <person name="Salamov A."/>
            <person name="Sun H."/>
            <person name="Lipzen A."/>
            <person name="Wasser S.P."/>
            <person name="Rambold G."/>
            <person name="Grigoriev I.V."/>
            <person name="Nevo E."/>
        </authorList>
    </citation>
    <scope>NUCLEOTIDE SEQUENCE [LARGE SCALE GENOMIC DNA]</scope>
    <source>
        <strain evidence="17">CBS 135680</strain>
    </source>
</reference>
<dbReference type="InterPro" id="IPR039261">
    <property type="entry name" value="FNR_nucleotide-bd"/>
</dbReference>
<dbReference type="Pfam" id="PF08022">
    <property type="entry name" value="FAD_binding_8"/>
    <property type="match status" value="1"/>
</dbReference>
<evidence type="ECO:0000256" key="1">
    <source>
        <dbReference type="ARBA" id="ARBA00004651"/>
    </source>
</evidence>
<dbReference type="GO" id="GO:0015677">
    <property type="term" value="P:copper ion import"/>
    <property type="evidence" value="ECO:0007669"/>
    <property type="project" value="TreeGrafter"/>
</dbReference>
<evidence type="ECO:0000256" key="3">
    <source>
        <dbReference type="ARBA" id="ARBA00012668"/>
    </source>
</evidence>